<reference evidence="2 4" key="1">
    <citation type="journal article" date="2012" name="Appl. Soil Ecol.">
        <title>Isolation and characterization of new plant growth-promoting bacterial endophytes.</title>
        <authorList>
            <person name="Rashid S."/>
            <person name="Charles T.C."/>
            <person name="Glick B.R."/>
        </authorList>
    </citation>
    <scope>NUCLEOTIDE SEQUENCE [LARGE SCALE GENOMIC DNA]</scope>
    <source>
        <strain evidence="2 4">YsS1</strain>
    </source>
</reference>
<name>A0A4P7PHU9_9PSED</name>
<proteinExistence type="predicted"/>
<organism evidence="1 3">
    <name type="scientific">Pseudomonas viciae</name>
    <dbReference type="NCBI Taxonomy" id="2505979"/>
    <lineage>
        <taxon>Bacteria</taxon>
        <taxon>Pseudomonadati</taxon>
        <taxon>Pseudomonadota</taxon>
        <taxon>Gammaproteobacteria</taxon>
        <taxon>Pseudomonadales</taxon>
        <taxon>Pseudomonadaceae</taxon>
        <taxon>Pseudomonas</taxon>
    </lineage>
</organism>
<keyword evidence="4" id="KW-1185">Reference proteome</keyword>
<dbReference type="OrthoDB" id="7065586at2"/>
<protein>
    <submittedName>
        <fullName evidence="1">Uncharacterized protein</fullName>
    </submittedName>
</protein>
<dbReference type="Proteomes" id="UP001227386">
    <property type="component" value="Chromosome"/>
</dbReference>
<dbReference type="KEGG" id="pvk:EPZ47_14610"/>
<evidence type="ECO:0000313" key="1">
    <source>
        <dbReference type="EMBL" id="QBZ89902.1"/>
    </source>
</evidence>
<reference evidence="1 3" key="2">
    <citation type="journal article" date="2019" name="Front. Microbiol.">
        <title>In silico and Genetic Analyses of Cyclic Lipopeptide Synthetic Gene Clusters in Pseudomonas sp. 11K1.</title>
        <authorList>
            <person name="Zhao H."/>
            <person name="Liu Y.P."/>
            <person name="Zhang L.Q."/>
        </authorList>
    </citation>
    <scope>NUCLEOTIDE SEQUENCE [LARGE SCALE GENOMIC DNA]</scope>
    <source>
        <strain evidence="1 3">11K1</strain>
    </source>
</reference>
<dbReference type="Proteomes" id="UP000296468">
    <property type="component" value="Chromosome"/>
</dbReference>
<dbReference type="RefSeq" id="WP_135845436.1">
    <property type="nucleotide sequence ID" value="NZ_CP035088.1"/>
</dbReference>
<dbReference type="EMBL" id="CP123771">
    <property type="protein sequence ID" value="WGO96180.1"/>
    <property type="molecule type" value="Genomic_DNA"/>
</dbReference>
<reference evidence="2" key="4">
    <citation type="submission" date="2023-04" db="EMBL/GenBank/DDBJ databases">
        <authorList>
            <person name="Charles T.C."/>
            <person name="Cheng J."/>
            <person name="Lynch M."/>
            <person name="Van Dyk A."/>
        </authorList>
    </citation>
    <scope>NUCLEOTIDE SEQUENCE</scope>
    <source>
        <strain evidence="2">YsS1</strain>
    </source>
</reference>
<accession>A0A4P7PHU9</accession>
<evidence type="ECO:0000313" key="2">
    <source>
        <dbReference type="EMBL" id="WGO96180.1"/>
    </source>
</evidence>
<evidence type="ECO:0000313" key="4">
    <source>
        <dbReference type="Proteomes" id="UP001227386"/>
    </source>
</evidence>
<gene>
    <name evidence="1" type="ORF">EPZ47_14610</name>
    <name evidence="2" type="ORF">QCD61_14110</name>
</gene>
<evidence type="ECO:0000313" key="3">
    <source>
        <dbReference type="Proteomes" id="UP000296468"/>
    </source>
</evidence>
<sequence length="132" mass="13450">MLAEQANDVYVVQVAIQNSSDTALTLTVGVLTYGSWVPQDGNGIPLPNTILAPAGALTYFNAAVNAFSAVGGSISFLPANGGSLVVSWERKQGAALTVNVSVTSDTLTAQCSSINAGTLSPTAQYLITNISS</sequence>
<dbReference type="EMBL" id="CP035088">
    <property type="protein sequence ID" value="QBZ89902.1"/>
    <property type="molecule type" value="Genomic_DNA"/>
</dbReference>
<dbReference type="AlphaFoldDB" id="A0A4P7PHU9"/>
<reference evidence="1" key="3">
    <citation type="submission" date="2019-01" db="EMBL/GenBank/DDBJ databases">
        <authorList>
            <person name="Zhang L."/>
        </authorList>
    </citation>
    <scope>NUCLEOTIDE SEQUENCE</scope>
    <source>
        <strain evidence="1">11K1</strain>
    </source>
</reference>